<proteinExistence type="predicted"/>
<feature type="compositionally biased region" description="Polar residues" evidence="1">
    <location>
        <begin position="304"/>
        <end position="335"/>
    </location>
</feature>
<gene>
    <name evidence="2" type="ORF">CTI12_AA434350</name>
</gene>
<protein>
    <recommendedName>
        <fullName evidence="4">DUF4283 domain-containing protein</fullName>
    </recommendedName>
</protein>
<dbReference type="PANTHER" id="PTHR34427:SF5">
    <property type="entry name" value="DUF4283 DOMAIN-CONTAINING PROTEIN"/>
    <property type="match status" value="1"/>
</dbReference>
<feature type="compositionally biased region" description="Polar residues" evidence="1">
    <location>
        <begin position="281"/>
        <end position="296"/>
    </location>
</feature>
<accession>A0A2U1LLG3</accession>
<dbReference type="EMBL" id="PKPP01008764">
    <property type="protein sequence ID" value="PWA49836.1"/>
    <property type="molecule type" value="Genomic_DNA"/>
</dbReference>
<evidence type="ECO:0000313" key="2">
    <source>
        <dbReference type="EMBL" id="PWA49836.1"/>
    </source>
</evidence>
<feature type="compositionally biased region" description="Basic and acidic residues" evidence="1">
    <location>
        <begin position="192"/>
        <end position="226"/>
    </location>
</feature>
<feature type="region of interest" description="Disordered" evidence="1">
    <location>
        <begin position="240"/>
        <end position="337"/>
    </location>
</feature>
<keyword evidence="3" id="KW-1185">Reference proteome</keyword>
<dbReference type="PANTHER" id="PTHR34427">
    <property type="entry name" value="DUF4283 DOMAIN PROTEIN"/>
    <property type="match status" value="1"/>
</dbReference>
<organism evidence="2 3">
    <name type="scientific">Artemisia annua</name>
    <name type="common">Sweet wormwood</name>
    <dbReference type="NCBI Taxonomy" id="35608"/>
    <lineage>
        <taxon>Eukaryota</taxon>
        <taxon>Viridiplantae</taxon>
        <taxon>Streptophyta</taxon>
        <taxon>Embryophyta</taxon>
        <taxon>Tracheophyta</taxon>
        <taxon>Spermatophyta</taxon>
        <taxon>Magnoliopsida</taxon>
        <taxon>eudicotyledons</taxon>
        <taxon>Gunneridae</taxon>
        <taxon>Pentapetalae</taxon>
        <taxon>asterids</taxon>
        <taxon>campanulids</taxon>
        <taxon>Asterales</taxon>
        <taxon>Asteraceae</taxon>
        <taxon>Asteroideae</taxon>
        <taxon>Anthemideae</taxon>
        <taxon>Artemisiinae</taxon>
        <taxon>Artemisia</taxon>
    </lineage>
</organism>
<evidence type="ECO:0008006" key="4">
    <source>
        <dbReference type="Google" id="ProtNLM"/>
    </source>
</evidence>
<dbReference type="AlphaFoldDB" id="A0A2U1LLG3"/>
<dbReference type="OrthoDB" id="999103at2759"/>
<dbReference type="Proteomes" id="UP000245207">
    <property type="component" value="Unassembled WGS sequence"/>
</dbReference>
<comment type="caution">
    <text evidence="2">The sequence shown here is derived from an EMBL/GenBank/DDBJ whole genome shotgun (WGS) entry which is preliminary data.</text>
</comment>
<sequence>MTVPLPSVMSVTESSDNDDCFVPIPDDEYLSYNFSPWVLYLGGLHILIQFPDPESAKKALTNNSLKSYFKSLSPWNTCYRITERVTWIAISGLPPHMWYPEPYTSIAKLWGDILLPEDCSSRQFDRSTRKVCILTKHTNLILETIQVSIGNEIFPIRVMEIEGEIASFFNGYTLESSDDDNTTIGDLNGWQHDGDNEGERNLGDDYAHSGDGDDVSDDKAANDKEDVNVTTEKLFLDNTDVRRSQTKTSEGTFVEESTSSTPAAKDKHPSSPKASDMNFGCTISRSTIEGNSQTFSLLRRTPKSKTNFKAQNSQSPSPRPNTDTNPLMDTLSSPQPIIPQTLPLKTYTRRHKSIPVSSSQLSQPRRRKRFASMKLFIPINETLTQLNHQHSKTN</sequence>
<feature type="compositionally biased region" description="Polar residues" evidence="1">
    <location>
        <begin position="246"/>
        <end position="262"/>
    </location>
</feature>
<evidence type="ECO:0000256" key="1">
    <source>
        <dbReference type="SAM" id="MobiDB-lite"/>
    </source>
</evidence>
<feature type="region of interest" description="Disordered" evidence="1">
    <location>
        <begin position="183"/>
        <end position="226"/>
    </location>
</feature>
<evidence type="ECO:0000313" key="3">
    <source>
        <dbReference type="Proteomes" id="UP000245207"/>
    </source>
</evidence>
<name>A0A2U1LLG3_ARTAN</name>
<reference evidence="2 3" key="1">
    <citation type="journal article" date="2018" name="Mol. Plant">
        <title>The genome of Artemisia annua provides insight into the evolution of Asteraceae family and artemisinin biosynthesis.</title>
        <authorList>
            <person name="Shen Q."/>
            <person name="Zhang L."/>
            <person name="Liao Z."/>
            <person name="Wang S."/>
            <person name="Yan T."/>
            <person name="Shi P."/>
            <person name="Liu M."/>
            <person name="Fu X."/>
            <person name="Pan Q."/>
            <person name="Wang Y."/>
            <person name="Lv Z."/>
            <person name="Lu X."/>
            <person name="Zhang F."/>
            <person name="Jiang W."/>
            <person name="Ma Y."/>
            <person name="Chen M."/>
            <person name="Hao X."/>
            <person name="Li L."/>
            <person name="Tang Y."/>
            <person name="Lv G."/>
            <person name="Zhou Y."/>
            <person name="Sun X."/>
            <person name="Brodelius P.E."/>
            <person name="Rose J.K.C."/>
            <person name="Tang K."/>
        </authorList>
    </citation>
    <scope>NUCLEOTIDE SEQUENCE [LARGE SCALE GENOMIC DNA]</scope>
    <source>
        <strain evidence="3">cv. Huhao1</strain>
        <tissue evidence="2">Leaf</tissue>
    </source>
</reference>